<organism evidence="2 3">
    <name type="scientific">Roridomyces roridus</name>
    <dbReference type="NCBI Taxonomy" id="1738132"/>
    <lineage>
        <taxon>Eukaryota</taxon>
        <taxon>Fungi</taxon>
        <taxon>Dikarya</taxon>
        <taxon>Basidiomycota</taxon>
        <taxon>Agaricomycotina</taxon>
        <taxon>Agaricomycetes</taxon>
        <taxon>Agaricomycetidae</taxon>
        <taxon>Agaricales</taxon>
        <taxon>Marasmiineae</taxon>
        <taxon>Mycenaceae</taxon>
        <taxon>Roridomyces</taxon>
    </lineage>
</organism>
<keyword evidence="3" id="KW-1185">Reference proteome</keyword>
<reference evidence="2" key="1">
    <citation type="submission" date="2023-03" db="EMBL/GenBank/DDBJ databases">
        <title>Massive genome expansion in bonnet fungi (Mycena s.s.) driven by repeated elements and novel gene families across ecological guilds.</title>
        <authorList>
            <consortium name="Lawrence Berkeley National Laboratory"/>
            <person name="Harder C.B."/>
            <person name="Miyauchi S."/>
            <person name="Viragh M."/>
            <person name="Kuo A."/>
            <person name="Thoen E."/>
            <person name="Andreopoulos B."/>
            <person name="Lu D."/>
            <person name="Skrede I."/>
            <person name="Drula E."/>
            <person name="Henrissat B."/>
            <person name="Morin E."/>
            <person name="Kohler A."/>
            <person name="Barry K."/>
            <person name="LaButti K."/>
            <person name="Morin E."/>
            <person name="Salamov A."/>
            <person name="Lipzen A."/>
            <person name="Mereny Z."/>
            <person name="Hegedus B."/>
            <person name="Baldrian P."/>
            <person name="Stursova M."/>
            <person name="Weitz H."/>
            <person name="Taylor A."/>
            <person name="Grigoriev I.V."/>
            <person name="Nagy L.G."/>
            <person name="Martin F."/>
            <person name="Kauserud H."/>
        </authorList>
    </citation>
    <scope>NUCLEOTIDE SEQUENCE</scope>
    <source>
        <strain evidence="2">9284</strain>
    </source>
</reference>
<dbReference type="AlphaFoldDB" id="A0AAD7BGA3"/>
<evidence type="ECO:0000313" key="2">
    <source>
        <dbReference type="EMBL" id="KAJ7620183.1"/>
    </source>
</evidence>
<evidence type="ECO:0000259" key="1">
    <source>
        <dbReference type="PROSITE" id="PS50181"/>
    </source>
</evidence>
<protein>
    <recommendedName>
        <fullName evidence="1">F-box domain-containing protein</fullName>
    </recommendedName>
</protein>
<dbReference type="PROSITE" id="PS50181">
    <property type="entry name" value="FBOX"/>
    <property type="match status" value="1"/>
</dbReference>
<sequence length="513" mass="57589">MHLTNMPPEMFYEILYLLHPKILLTCSTVGPNIPLPDDLLDTIARKVSRAWHETIVRSPALQYAIRLWKDGLLPGDSGSSSSTDMLRALDRRRQAWANLAWTSRTVVEIPPLSTCKAFDISGGVFAMQMQGPDFCTLSLRDLDVDGNTESLLRRQGLGIDAEKFEDFTLDPTQDLIASFHQSSPGEGTLVFQTISGRQHHPLARCPVVSFPIDTQAPVLSYIQIADDVVGAAIFEDGCSTLRVWSWRTGEHMARLPECDSPYPDSQFLSPRAFVQAVPCGYGHIEVYMIDTNETGVSDFVPVAMLELPDLAVDHDLTFIGMHCGPTCPHPMPRRPFSSAFTRRIYLFHLEYVSPAGSLHIRLFVPHRTLYGYVSRYEQERLTAPVEVPWEDWGPQHTRMLPGDEYGWTGHVHGERVVLPADDGGRKCIHLLDFSPIFPGQPEIVEDSQTSDTRTAFVSEPTTINGTFEEPVTTSLLYRSTMRSMDEDFDVLLLDQDHIIGMDSKEGKMTVFTF</sequence>
<name>A0AAD7BGA3_9AGAR</name>
<dbReference type="Proteomes" id="UP001221142">
    <property type="component" value="Unassembled WGS sequence"/>
</dbReference>
<dbReference type="InterPro" id="IPR001810">
    <property type="entry name" value="F-box_dom"/>
</dbReference>
<accession>A0AAD7BGA3</accession>
<comment type="caution">
    <text evidence="2">The sequence shown here is derived from an EMBL/GenBank/DDBJ whole genome shotgun (WGS) entry which is preliminary data.</text>
</comment>
<feature type="domain" description="F-box" evidence="1">
    <location>
        <begin position="1"/>
        <end position="54"/>
    </location>
</feature>
<gene>
    <name evidence="2" type="ORF">FB45DRAFT_148267</name>
</gene>
<evidence type="ECO:0000313" key="3">
    <source>
        <dbReference type="Proteomes" id="UP001221142"/>
    </source>
</evidence>
<proteinExistence type="predicted"/>
<dbReference type="EMBL" id="JARKIF010000017">
    <property type="protein sequence ID" value="KAJ7620183.1"/>
    <property type="molecule type" value="Genomic_DNA"/>
</dbReference>